<dbReference type="EMBL" id="SNXK01000016">
    <property type="protein sequence ID" value="TDP28616.1"/>
    <property type="molecule type" value="Genomic_DNA"/>
</dbReference>
<proteinExistence type="inferred from homology"/>
<name>A0A4R6NZ12_NOCIG</name>
<gene>
    <name evidence="3" type="ORF">DFR75_11614</name>
</gene>
<dbReference type="InterPro" id="IPR000086">
    <property type="entry name" value="NUDIX_hydrolase_dom"/>
</dbReference>
<comment type="caution">
    <text evidence="3">The sequence shown here is derived from an EMBL/GenBank/DDBJ whole genome shotgun (WGS) entry which is preliminary data.</text>
</comment>
<dbReference type="CDD" id="cd03674">
    <property type="entry name" value="NUDIX_Hydrolase"/>
    <property type="match status" value="1"/>
</dbReference>
<dbReference type="PROSITE" id="PS51462">
    <property type="entry name" value="NUDIX"/>
    <property type="match status" value="1"/>
</dbReference>
<evidence type="ECO:0000259" key="2">
    <source>
        <dbReference type="PROSITE" id="PS51462"/>
    </source>
</evidence>
<protein>
    <submittedName>
        <fullName evidence="3">8-oxo-dGTP pyrophosphatase MutT (NUDIX family)</fullName>
    </submittedName>
</protein>
<accession>A0A4R6NZ12</accession>
<organism evidence="3 4">
    <name type="scientific">Nocardia ignorata</name>
    <dbReference type="NCBI Taxonomy" id="145285"/>
    <lineage>
        <taxon>Bacteria</taxon>
        <taxon>Bacillati</taxon>
        <taxon>Actinomycetota</taxon>
        <taxon>Actinomycetes</taxon>
        <taxon>Mycobacteriales</taxon>
        <taxon>Nocardiaceae</taxon>
        <taxon>Nocardia</taxon>
    </lineage>
</organism>
<evidence type="ECO:0000256" key="1">
    <source>
        <dbReference type="ARBA" id="ARBA00005582"/>
    </source>
</evidence>
<keyword evidence="4" id="KW-1185">Reference proteome</keyword>
<dbReference type="RefSeq" id="WP_067497891.1">
    <property type="nucleotide sequence ID" value="NZ_JBHXPO010000003.1"/>
</dbReference>
<dbReference type="PANTHER" id="PTHR43736:SF1">
    <property type="entry name" value="DIHYDRONEOPTERIN TRIPHOSPHATE DIPHOSPHATASE"/>
    <property type="match status" value="1"/>
</dbReference>
<reference evidence="3 4" key="1">
    <citation type="submission" date="2019-03" db="EMBL/GenBank/DDBJ databases">
        <title>Genomic Encyclopedia of Type Strains, Phase IV (KMG-IV): sequencing the most valuable type-strain genomes for metagenomic binning, comparative biology and taxonomic classification.</title>
        <authorList>
            <person name="Goeker M."/>
        </authorList>
    </citation>
    <scope>NUCLEOTIDE SEQUENCE [LARGE SCALE GENOMIC DNA]</scope>
    <source>
        <strain evidence="3 4">DSM 44496</strain>
    </source>
</reference>
<dbReference type="Gene3D" id="3.90.79.10">
    <property type="entry name" value="Nucleoside Triphosphate Pyrophosphohydrolase"/>
    <property type="match status" value="1"/>
</dbReference>
<dbReference type="Proteomes" id="UP000295087">
    <property type="component" value="Unassembled WGS sequence"/>
</dbReference>
<dbReference type="PANTHER" id="PTHR43736">
    <property type="entry name" value="ADP-RIBOSE PYROPHOSPHATASE"/>
    <property type="match status" value="1"/>
</dbReference>
<dbReference type="SUPFAM" id="SSF55811">
    <property type="entry name" value="Nudix"/>
    <property type="match status" value="1"/>
</dbReference>
<evidence type="ECO:0000313" key="3">
    <source>
        <dbReference type="EMBL" id="TDP28616.1"/>
    </source>
</evidence>
<dbReference type="AlphaFoldDB" id="A0A4R6NZ12"/>
<comment type="similarity">
    <text evidence="1">Belongs to the Nudix hydrolase family.</text>
</comment>
<sequence length="185" mass="20117">MAISDSDIAGALSVYLEMHPEESEQLSEPMRLMRQGENFASRRSFPLHVTVGALLVRNGAEILLVDHLAYGIVLQPGGHLEPEDVTLIGAAVRELVEETGIRPDDVVLTSQVPAYVEFGEVPPRTAKDEPAHFHLDIGYSFSTQADIGDIQESEITGANWYPLAEAESLVGTRIARAVDARARIG</sequence>
<dbReference type="InterPro" id="IPR015797">
    <property type="entry name" value="NUDIX_hydrolase-like_dom_sf"/>
</dbReference>
<evidence type="ECO:0000313" key="4">
    <source>
        <dbReference type="Proteomes" id="UP000295087"/>
    </source>
</evidence>
<feature type="domain" description="Nudix hydrolase" evidence="2">
    <location>
        <begin position="46"/>
        <end position="182"/>
    </location>
</feature>
<dbReference type="Pfam" id="PF00293">
    <property type="entry name" value="NUDIX"/>
    <property type="match status" value="1"/>
</dbReference>